<keyword evidence="3" id="KW-0964">Secreted</keyword>
<dbReference type="GO" id="GO:0005615">
    <property type="term" value="C:extracellular space"/>
    <property type="evidence" value="ECO:0007669"/>
    <property type="project" value="TreeGrafter"/>
</dbReference>
<gene>
    <name evidence="5" type="ORF">ACAOBT_LOCUS11174</name>
</gene>
<dbReference type="AlphaFoldDB" id="A0A9P0KI27"/>
<dbReference type="CDD" id="cd23992">
    <property type="entry name" value="PBP_GOBP"/>
    <property type="match status" value="1"/>
</dbReference>
<dbReference type="PANTHER" id="PTHR11857">
    <property type="entry name" value="ODORANT BINDING PROTEIN-RELATED"/>
    <property type="match status" value="1"/>
</dbReference>
<comment type="similarity">
    <text evidence="2">Belongs to the PBP/GOBP family.</text>
</comment>
<dbReference type="SUPFAM" id="SSF47565">
    <property type="entry name" value="Insect pheromone/odorant-binding proteins"/>
    <property type="match status" value="1"/>
</dbReference>
<dbReference type="GO" id="GO:0005549">
    <property type="term" value="F:odorant binding"/>
    <property type="evidence" value="ECO:0007669"/>
    <property type="project" value="InterPro"/>
</dbReference>
<dbReference type="OrthoDB" id="8194670at2759"/>
<dbReference type="InterPro" id="IPR006170">
    <property type="entry name" value="PBP/GOBP"/>
</dbReference>
<proteinExistence type="inferred from homology"/>
<keyword evidence="6" id="KW-1185">Reference proteome</keyword>
<protein>
    <submittedName>
        <fullName evidence="5">Uncharacterized protein</fullName>
    </submittedName>
</protein>
<organism evidence="5 6">
    <name type="scientific">Acanthoscelides obtectus</name>
    <name type="common">Bean weevil</name>
    <name type="synonym">Bruchus obtectus</name>
    <dbReference type="NCBI Taxonomy" id="200917"/>
    <lineage>
        <taxon>Eukaryota</taxon>
        <taxon>Metazoa</taxon>
        <taxon>Ecdysozoa</taxon>
        <taxon>Arthropoda</taxon>
        <taxon>Hexapoda</taxon>
        <taxon>Insecta</taxon>
        <taxon>Pterygota</taxon>
        <taxon>Neoptera</taxon>
        <taxon>Endopterygota</taxon>
        <taxon>Coleoptera</taxon>
        <taxon>Polyphaga</taxon>
        <taxon>Cucujiformia</taxon>
        <taxon>Chrysomeloidea</taxon>
        <taxon>Chrysomelidae</taxon>
        <taxon>Bruchinae</taxon>
        <taxon>Bruchini</taxon>
        <taxon>Acanthoscelides</taxon>
    </lineage>
</organism>
<evidence type="ECO:0000256" key="4">
    <source>
        <dbReference type="ARBA" id="ARBA00022729"/>
    </source>
</evidence>
<reference evidence="5" key="1">
    <citation type="submission" date="2022-03" db="EMBL/GenBank/DDBJ databases">
        <authorList>
            <person name="Sayadi A."/>
        </authorList>
    </citation>
    <scope>NUCLEOTIDE SEQUENCE</scope>
</reference>
<name>A0A9P0KI27_ACAOB</name>
<keyword evidence="4" id="KW-0732">Signal</keyword>
<dbReference type="EMBL" id="CAKOFQ010006827">
    <property type="protein sequence ID" value="CAH1974550.1"/>
    <property type="molecule type" value="Genomic_DNA"/>
</dbReference>
<dbReference type="GO" id="GO:0007608">
    <property type="term" value="P:sensory perception of smell"/>
    <property type="evidence" value="ECO:0007669"/>
    <property type="project" value="TreeGrafter"/>
</dbReference>
<dbReference type="Proteomes" id="UP001152888">
    <property type="component" value="Unassembled WGS sequence"/>
</dbReference>
<dbReference type="Gene3D" id="1.10.238.20">
    <property type="entry name" value="Pheromone/general odorant binding protein domain"/>
    <property type="match status" value="1"/>
</dbReference>
<comment type="subcellular location">
    <subcellularLocation>
        <location evidence="1">Secreted</location>
    </subcellularLocation>
</comment>
<dbReference type="InterPro" id="IPR036728">
    <property type="entry name" value="PBP_GOBP_sf"/>
</dbReference>
<evidence type="ECO:0000256" key="2">
    <source>
        <dbReference type="ARBA" id="ARBA00008098"/>
    </source>
</evidence>
<evidence type="ECO:0000313" key="6">
    <source>
        <dbReference type="Proteomes" id="UP001152888"/>
    </source>
</evidence>
<evidence type="ECO:0000313" key="5">
    <source>
        <dbReference type="EMBL" id="CAH1974550.1"/>
    </source>
</evidence>
<sequence length="150" mass="16470">MLNLYLKITQSHLKSLRNYRTMKFLVVLGAILGLASAQSAAQMKLIMRLHNECKELTGINDALASGIMTGTFPDDETLKKHLLCIFKKSGSMSEDGYIQADVAQVVYEAALKDEDKAAEIVKACAVDKDTPENTALEMARCSWQKTKGGV</sequence>
<evidence type="ECO:0000256" key="3">
    <source>
        <dbReference type="ARBA" id="ARBA00022525"/>
    </source>
</evidence>
<dbReference type="PANTHER" id="PTHR11857:SF43">
    <property type="entry name" value="GEO07291P1-RELATED"/>
    <property type="match status" value="1"/>
</dbReference>
<comment type="caution">
    <text evidence="5">The sequence shown here is derived from an EMBL/GenBank/DDBJ whole genome shotgun (WGS) entry which is preliminary data.</text>
</comment>
<dbReference type="SMART" id="SM00708">
    <property type="entry name" value="PhBP"/>
    <property type="match status" value="1"/>
</dbReference>
<evidence type="ECO:0000256" key="1">
    <source>
        <dbReference type="ARBA" id="ARBA00004613"/>
    </source>
</evidence>
<accession>A0A9P0KI27</accession>
<dbReference type="Pfam" id="PF01395">
    <property type="entry name" value="PBP_GOBP"/>
    <property type="match status" value="1"/>
</dbReference>